<feature type="transmembrane region" description="Helical" evidence="1">
    <location>
        <begin position="84"/>
        <end position="104"/>
    </location>
</feature>
<dbReference type="InterPro" id="IPR002559">
    <property type="entry name" value="Transposase_11"/>
</dbReference>
<evidence type="ECO:0000313" key="3">
    <source>
        <dbReference type="EMBL" id="SJM89358.1"/>
    </source>
</evidence>
<accession>A0A1R4GZD1</accession>
<dbReference type="InterPro" id="IPR047658">
    <property type="entry name" value="IS4-like_transpos"/>
</dbReference>
<organism evidence="3 4">
    <name type="scientific">Crenothrix polyspora</name>
    <dbReference type="NCBI Taxonomy" id="360316"/>
    <lineage>
        <taxon>Bacteria</taxon>
        <taxon>Pseudomonadati</taxon>
        <taxon>Pseudomonadota</taxon>
        <taxon>Gammaproteobacteria</taxon>
        <taxon>Methylococcales</taxon>
        <taxon>Crenotrichaceae</taxon>
        <taxon>Crenothrix</taxon>
    </lineage>
</organism>
<dbReference type="NCBIfam" id="NF033591">
    <property type="entry name" value="transpos_IS4_2"/>
    <property type="match status" value="1"/>
</dbReference>
<dbReference type="EMBL" id="FUKI01000012">
    <property type="protein sequence ID" value="SJM89358.1"/>
    <property type="molecule type" value="Genomic_DNA"/>
</dbReference>
<dbReference type="GO" id="GO:0003677">
    <property type="term" value="F:DNA binding"/>
    <property type="evidence" value="ECO:0007669"/>
    <property type="project" value="InterPro"/>
</dbReference>
<keyword evidence="4" id="KW-1185">Reference proteome</keyword>
<sequence>MDCFVGMLISLLKIRSVNLTELATAFPSDAQKESRYRRIQRFIDGHFMSFDNVAWFIMYLFEFVENDYYLTLDRTNWKWGSKNINILMLAIAYKGTAIPVYWILLDKRGNSNTRERIALMKRFIKQFGKEHIRGVLADREFIGEKWLKWLDSEGILFDIRIKKDAKVPNSQGIEVQAKKLFMFLKPGEKLTLPDARKMTGIKVYLSGLRLQDGELLIVATNWLGDNAIEVYKERWQIETLFSCLKGRGFNLEDTHIISRLRIKRLLVVPVIAYCWAHRTGEWQHENVKAIKIKKHQRPAKSIFRAGLDYLRDTLFNVAYSLEQALQNLLQFIDLKQCCQSL</sequence>
<proteinExistence type="predicted"/>
<dbReference type="Pfam" id="PF01609">
    <property type="entry name" value="DDE_Tnp_1"/>
    <property type="match status" value="1"/>
</dbReference>
<dbReference type="SUPFAM" id="SSF53098">
    <property type="entry name" value="Ribonuclease H-like"/>
    <property type="match status" value="1"/>
</dbReference>
<name>A0A1R4GZD1_9GAMM</name>
<reference evidence="4" key="1">
    <citation type="submission" date="2017-02" db="EMBL/GenBank/DDBJ databases">
        <authorList>
            <person name="Daims H."/>
        </authorList>
    </citation>
    <scope>NUCLEOTIDE SEQUENCE [LARGE SCALE GENOMIC DNA]</scope>
</reference>
<keyword evidence="1" id="KW-0812">Transmembrane</keyword>
<evidence type="ECO:0000313" key="4">
    <source>
        <dbReference type="Proteomes" id="UP000195667"/>
    </source>
</evidence>
<dbReference type="InterPro" id="IPR012337">
    <property type="entry name" value="RNaseH-like_sf"/>
</dbReference>
<dbReference type="GO" id="GO:0004803">
    <property type="term" value="F:transposase activity"/>
    <property type="evidence" value="ECO:0007669"/>
    <property type="project" value="InterPro"/>
</dbReference>
<keyword evidence="1" id="KW-1133">Transmembrane helix</keyword>
<feature type="transmembrane region" description="Helical" evidence="1">
    <location>
        <begin position="42"/>
        <end position="64"/>
    </location>
</feature>
<protein>
    <submittedName>
        <fullName evidence="3">Transposase</fullName>
    </submittedName>
</protein>
<gene>
    <name evidence="3" type="ORF">CRENPOLYSF1_1090001</name>
</gene>
<evidence type="ECO:0000259" key="2">
    <source>
        <dbReference type="Pfam" id="PF01609"/>
    </source>
</evidence>
<dbReference type="AlphaFoldDB" id="A0A1R4GZD1"/>
<dbReference type="Proteomes" id="UP000195667">
    <property type="component" value="Unassembled WGS sequence"/>
</dbReference>
<evidence type="ECO:0000256" key="1">
    <source>
        <dbReference type="SAM" id="Phobius"/>
    </source>
</evidence>
<feature type="domain" description="Transposase IS4-like" evidence="2">
    <location>
        <begin position="74"/>
        <end position="275"/>
    </location>
</feature>
<keyword evidence="1" id="KW-0472">Membrane</keyword>
<dbReference type="GO" id="GO:0006313">
    <property type="term" value="P:DNA transposition"/>
    <property type="evidence" value="ECO:0007669"/>
    <property type="project" value="InterPro"/>
</dbReference>